<keyword evidence="8 9" id="KW-0472">Membrane</keyword>
<keyword evidence="7 9" id="KW-0333">Golgi apparatus</keyword>
<dbReference type="GO" id="GO:0005793">
    <property type="term" value="C:endoplasmic reticulum-Golgi intermediate compartment"/>
    <property type="evidence" value="ECO:0007669"/>
    <property type="project" value="UniProtKB-UniRule"/>
</dbReference>
<evidence type="ECO:0000256" key="8">
    <source>
        <dbReference type="ARBA" id="ARBA00023136"/>
    </source>
</evidence>
<evidence type="ECO:0000256" key="5">
    <source>
        <dbReference type="ARBA" id="ARBA00022927"/>
    </source>
</evidence>
<proteinExistence type="inferred from homology"/>
<organism evidence="10 11">
    <name type="scientific">Eufriesea mexicana</name>
    <dbReference type="NCBI Taxonomy" id="516756"/>
    <lineage>
        <taxon>Eukaryota</taxon>
        <taxon>Metazoa</taxon>
        <taxon>Ecdysozoa</taxon>
        <taxon>Arthropoda</taxon>
        <taxon>Hexapoda</taxon>
        <taxon>Insecta</taxon>
        <taxon>Pterygota</taxon>
        <taxon>Neoptera</taxon>
        <taxon>Endopterygota</taxon>
        <taxon>Hymenoptera</taxon>
        <taxon>Apocrita</taxon>
        <taxon>Aculeata</taxon>
        <taxon>Apoidea</taxon>
        <taxon>Anthophila</taxon>
        <taxon>Apidae</taxon>
        <taxon>Eufriesea</taxon>
    </lineage>
</organism>
<keyword evidence="6 9" id="KW-1133">Transmembrane helix</keyword>
<keyword evidence="11" id="KW-1185">Reference proteome</keyword>
<keyword evidence="4 9" id="KW-0256">Endoplasmic reticulum</keyword>
<dbReference type="Proteomes" id="UP000250275">
    <property type="component" value="Unassembled WGS sequence"/>
</dbReference>
<keyword evidence="3 9" id="KW-0812">Transmembrane</keyword>
<evidence type="ECO:0000256" key="7">
    <source>
        <dbReference type="ARBA" id="ARBA00023034"/>
    </source>
</evidence>
<dbReference type="GO" id="GO:0006888">
    <property type="term" value="P:endoplasmic reticulum to Golgi vesicle-mediated transport"/>
    <property type="evidence" value="ECO:0007669"/>
    <property type="project" value="UniProtKB-UniRule"/>
</dbReference>
<comment type="similarity">
    <text evidence="1 9">Belongs to the YIF1 family.</text>
</comment>
<dbReference type="PANTHER" id="PTHR14083">
    <property type="entry name" value="YIP1 INTERACTING FACTOR HOMOLOG YIF1 PROTEIN"/>
    <property type="match status" value="1"/>
</dbReference>
<dbReference type="GO" id="GO:0030134">
    <property type="term" value="C:COPII-coated ER to Golgi transport vesicle"/>
    <property type="evidence" value="ECO:0007669"/>
    <property type="project" value="TreeGrafter"/>
</dbReference>
<feature type="transmembrane region" description="Helical" evidence="9">
    <location>
        <begin position="172"/>
        <end position="191"/>
    </location>
</feature>
<reference evidence="10 11" key="1">
    <citation type="submission" date="2015-07" db="EMBL/GenBank/DDBJ databases">
        <title>The genome of Eufriesea mexicana.</title>
        <authorList>
            <person name="Pan H."/>
            <person name="Kapheim K."/>
        </authorList>
    </citation>
    <scope>NUCLEOTIDE SEQUENCE [LARGE SCALE GENOMIC DNA]</scope>
    <source>
        <strain evidence="10">0111107269</strain>
        <tissue evidence="10">Whole body</tissue>
    </source>
</reference>
<evidence type="ECO:0000256" key="3">
    <source>
        <dbReference type="ARBA" id="ARBA00022692"/>
    </source>
</evidence>
<comment type="subcellular location">
    <subcellularLocation>
        <location evidence="9">Endoplasmic reticulum membrane</location>
        <topology evidence="9">Multi-pass membrane protein</topology>
    </subcellularLocation>
    <subcellularLocation>
        <location evidence="9">Golgi apparatus membrane</location>
        <topology evidence="9">Multi-pass membrane protein</topology>
    </subcellularLocation>
</comment>
<evidence type="ECO:0000313" key="10">
    <source>
        <dbReference type="EMBL" id="OAD55028.1"/>
    </source>
</evidence>
<evidence type="ECO:0000313" key="11">
    <source>
        <dbReference type="Proteomes" id="UP000250275"/>
    </source>
</evidence>
<evidence type="ECO:0000256" key="2">
    <source>
        <dbReference type="ARBA" id="ARBA00022448"/>
    </source>
</evidence>
<dbReference type="GO" id="GO:0015031">
    <property type="term" value="P:protein transport"/>
    <property type="evidence" value="ECO:0007669"/>
    <property type="project" value="UniProtKB-KW"/>
</dbReference>
<dbReference type="AlphaFoldDB" id="A0A310SMM3"/>
<protein>
    <recommendedName>
        <fullName evidence="9">Protein YIF1</fullName>
    </recommendedName>
</protein>
<name>A0A310SMM3_9HYME</name>
<dbReference type="PANTHER" id="PTHR14083:SF0">
    <property type="entry name" value="YIP1D-INTERACTING FACTOR 1, ISOFORM C"/>
    <property type="match status" value="1"/>
</dbReference>
<evidence type="ECO:0000256" key="1">
    <source>
        <dbReference type="ARBA" id="ARBA00009727"/>
    </source>
</evidence>
<evidence type="ECO:0000256" key="6">
    <source>
        <dbReference type="ARBA" id="ARBA00022989"/>
    </source>
</evidence>
<accession>A0A310SMM3</accession>
<comment type="function">
    <text evidence="9">Has a role in transport between endoplasmic reticulum and Golgi.</text>
</comment>
<dbReference type="EMBL" id="KQ763472">
    <property type="protein sequence ID" value="OAD55028.1"/>
    <property type="molecule type" value="Genomic_DNA"/>
</dbReference>
<feature type="transmembrane region" description="Helical" evidence="9">
    <location>
        <begin position="203"/>
        <end position="225"/>
    </location>
</feature>
<keyword evidence="5 9" id="KW-0653">Protein transport</keyword>
<comment type="caution">
    <text evidence="9">Lacks conserved residue(s) required for the propagation of feature annotation.</text>
</comment>
<dbReference type="OrthoDB" id="337750at2759"/>
<sequence length="391" mass="43724">MKFLVGKSKRLLDPSAGLSTPTSTPTMPQGAYAYNQQIPMDNGVPQEYGFNVSGQQPAPYGFNMSMPMQQFPPGENLGNEYSSPQFGSQMLGQPIVTNMALHYGTSIVGSGKRNFEKYVPVTALKYYFAVDTDYVVSKIALLFFPFTHKDWSVKYEQDAPLQPRYEKNAPDMYIPTMAFLTYIVVAALVSGTREQFTPEQLSILASTALAWSVLELVVHILLAWYRFPKAVLWETIPITRSHHVEVATYRDPDMRPSGAAYWRYLYQRLTRGPRIVPESVKLLVSTGGPSWAVAGQDRHFPSQPHGVELNHPCGLTVDGTSPSASMCPCPSRVRLRQRTAQSRSEDALIRGGHPGTRCMTRLTVTGNECRRRVVRMTYVARSCRVHGKYVA</sequence>
<dbReference type="InterPro" id="IPR005578">
    <property type="entry name" value="Yif1_fam"/>
</dbReference>
<dbReference type="GO" id="GO:0000139">
    <property type="term" value="C:Golgi membrane"/>
    <property type="evidence" value="ECO:0007669"/>
    <property type="project" value="UniProtKB-SubCell"/>
</dbReference>
<keyword evidence="2 9" id="KW-0813">Transport</keyword>
<evidence type="ECO:0000256" key="4">
    <source>
        <dbReference type="ARBA" id="ARBA00022824"/>
    </source>
</evidence>
<dbReference type="Pfam" id="PF03878">
    <property type="entry name" value="YIF1"/>
    <property type="match status" value="1"/>
</dbReference>
<evidence type="ECO:0000256" key="9">
    <source>
        <dbReference type="RuleBase" id="RU368073"/>
    </source>
</evidence>
<dbReference type="GO" id="GO:0005789">
    <property type="term" value="C:endoplasmic reticulum membrane"/>
    <property type="evidence" value="ECO:0007669"/>
    <property type="project" value="UniProtKB-SubCell"/>
</dbReference>
<gene>
    <name evidence="10" type="ORF">WN48_05730</name>
</gene>